<reference evidence="1" key="2">
    <citation type="journal article" date="2015" name="Fish Shellfish Immunol.">
        <title>Early steps in the European eel (Anguilla anguilla)-Vibrio vulnificus interaction in the gills: Role of the RtxA13 toxin.</title>
        <authorList>
            <person name="Callol A."/>
            <person name="Pajuelo D."/>
            <person name="Ebbesson L."/>
            <person name="Teles M."/>
            <person name="MacKenzie S."/>
            <person name="Amaro C."/>
        </authorList>
    </citation>
    <scope>NUCLEOTIDE SEQUENCE</scope>
</reference>
<reference evidence="1" key="1">
    <citation type="submission" date="2014-11" db="EMBL/GenBank/DDBJ databases">
        <authorList>
            <person name="Amaro Gonzalez C."/>
        </authorList>
    </citation>
    <scope>NUCLEOTIDE SEQUENCE</scope>
</reference>
<evidence type="ECO:0000313" key="1">
    <source>
        <dbReference type="EMBL" id="JAH98225.1"/>
    </source>
</evidence>
<protein>
    <submittedName>
        <fullName evidence="1">Uncharacterized protein</fullName>
    </submittedName>
</protein>
<dbReference type="AlphaFoldDB" id="A0A0E9X8R7"/>
<organism evidence="1">
    <name type="scientific">Anguilla anguilla</name>
    <name type="common">European freshwater eel</name>
    <name type="synonym">Muraena anguilla</name>
    <dbReference type="NCBI Taxonomy" id="7936"/>
    <lineage>
        <taxon>Eukaryota</taxon>
        <taxon>Metazoa</taxon>
        <taxon>Chordata</taxon>
        <taxon>Craniata</taxon>
        <taxon>Vertebrata</taxon>
        <taxon>Euteleostomi</taxon>
        <taxon>Actinopterygii</taxon>
        <taxon>Neopterygii</taxon>
        <taxon>Teleostei</taxon>
        <taxon>Anguilliformes</taxon>
        <taxon>Anguillidae</taxon>
        <taxon>Anguilla</taxon>
    </lineage>
</organism>
<dbReference type="EMBL" id="GBXM01010352">
    <property type="protein sequence ID" value="JAH98225.1"/>
    <property type="molecule type" value="Transcribed_RNA"/>
</dbReference>
<accession>A0A0E9X8R7</accession>
<name>A0A0E9X8R7_ANGAN</name>
<proteinExistence type="predicted"/>
<sequence>MGNGHHSYRNASVHYDIIAIQKCDIRFGSFDEAMSIQTRQNLSGDRAAFCPKRTHAVLKKGTVHLFTTSCKKKRLTIAYNDFQLNGFPH</sequence>